<evidence type="ECO:0000313" key="4">
    <source>
        <dbReference type="Proteomes" id="UP001500063"/>
    </source>
</evidence>
<reference evidence="4" key="1">
    <citation type="journal article" date="2019" name="Int. J. Syst. Evol. Microbiol.">
        <title>The Global Catalogue of Microorganisms (GCM) 10K type strain sequencing project: providing services to taxonomists for standard genome sequencing and annotation.</title>
        <authorList>
            <consortium name="The Broad Institute Genomics Platform"/>
            <consortium name="The Broad Institute Genome Sequencing Center for Infectious Disease"/>
            <person name="Wu L."/>
            <person name="Ma J."/>
        </authorList>
    </citation>
    <scope>NUCLEOTIDE SEQUENCE [LARGE SCALE GENOMIC DNA]</scope>
    <source>
        <strain evidence="4">JCM 4565</strain>
    </source>
</reference>
<comment type="caution">
    <text evidence="3">The sequence shown here is derived from an EMBL/GenBank/DDBJ whole genome shotgun (WGS) entry which is preliminary data.</text>
</comment>
<proteinExistence type="predicted"/>
<organism evidence="3 4">
    <name type="scientific">Streptomyces blastmyceticus</name>
    <dbReference type="NCBI Taxonomy" id="68180"/>
    <lineage>
        <taxon>Bacteria</taxon>
        <taxon>Bacillati</taxon>
        <taxon>Actinomycetota</taxon>
        <taxon>Actinomycetes</taxon>
        <taxon>Kitasatosporales</taxon>
        <taxon>Streptomycetaceae</taxon>
        <taxon>Streptomyces</taxon>
    </lineage>
</organism>
<name>A0ABP3HSZ3_9ACTN</name>
<evidence type="ECO:0000313" key="3">
    <source>
        <dbReference type="EMBL" id="GAA0379520.1"/>
    </source>
</evidence>
<keyword evidence="4" id="KW-1185">Reference proteome</keyword>
<evidence type="ECO:0000256" key="2">
    <source>
        <dbReference type="SAM" id="SignalP"/>
    </source>
</evidence>
<protein>
    <recommendedName>
        <fullName evidence="5">CinY protein</fullName>
    </recommendedName>
</protein>
<dbReference type="RefSeq" id="WP_344124029.1">
    <property type="nucleotide sequence ID" value="NZ_BAAABW010000039.1"/>
</dbReference>
<accession>A0ABP3HSZ3</accession>
<dbReference type="Proteomes" id="UP001500063">
    <property type="component" value="Unassembled WGS sequence"/>
</dbReference>
<feature type="chain" id="PRO_5047278954" description="CinY protein" evidence="2">
    <location>
        <begin position="36"/>
        <end position="347"/>
    </location>
</feature>
<feature type="region of interest" description="Disordered" evidence="1">
    <location>
        <begin position="208"/>
        <end position="233"/>
    </location>
</feature>
<evidence type="ECO:0000256" key="1">
    <source>
        <dbReference type="SAM" id="MobiDB-lite"/>
    </source>
</evidence>
<evidence type="ECO:0008006" key="5">
    <source>
        <dbReference type="Google" id="ProtNLM"/>
    </source>
</evidence>
<feature type="signal peptide" evidence="2">
    <location>
        <begin position="1"/>
        <end position="35"/>
    </location>
</feature>
<sequence length="347" mass="36079">MADNSTAARRPGRLVAAVGLAASALLVAPAGSAHAFGTYGTLGQNHEHERITRAALACAPGASSDGSCFEPTSLAQLAGDNAQLISGKGLGAVGAPDRTQLEQAGAHCDNADYLDPKYNGGKAYPQSRDAATKALRTCIAYLQQRFQDAPGTAGALVDGGGAVRPDQVGLASDCDFVQSSSERRAKCRTILAFGNALHGVQDFYAHSNWTDRPDGGRPVGPHNPPGLNRTAPSPLFDLTAAAPPAPAEVPTDLSTGCFYLLGSCDGRIKHSDDMNKDNGLIDPATGAASAPTTPRGKVSDNFSHAVQGAVTETRRQWHDLRQLLEKQPHGKQLVCALTHDDPVGDCA</sequence>
<keyword evidence="2" id="KW-0732">Signal</keyword>
<gene>
    <name evidence="3" type="ORF">GCM10010319_67630</name>
</gene>
<dbReference type="EMBL" id="BAAABW010000039">
    <property type="protein sequence ID" value="GAA0379520.1"/>
    <property type="molecule type" value="Genomic_DNA"/>
</dbReference>